<dbReference type="AlphaFoldDB" id="A0A1L7CXI2"/>
<gene>
    <name evidence="8" type="primary">mqo</name>
    <name evidence="9" type="ORF">CSPHI_05400</name>
</gene>
<reference evidence="9 10" key="1">
    <citation type="submission" date="2014-08" db="EMBL/GenBank/DDBJ databases">
        <title>Complete genome sequence of Corynebacterium sphenisci CECT 5990(T) (=DSM 44792(T)), isolated from healthy wild penguins.</title>
        <authorList>
            <person name="Ruckert C."/>
            <person name="Albersmeier A."/>
            <person name="Winkler A."/>
            <person name="Kalinowski J."/>
        </authorList>
    </citation>
    <scope>NUCLEOTIDE SEQUENCE [LARGE SCALE GENOMIC DNA]</scope>
    <source>
        <strain evidence="9 10">DSM 44792</strain>
    </source>
</reference>
<dbReference type="NCBIfam" id="NF003611">
    <property type="entry name" value="PRK05257.3-2"/>
    <property type="match status" value="1"/>
</dbReference>
<dbReference type="UniPathway" id="UPA00223">
    <property type="reaction ID" value="UER01008"/>
</dbReference>
<evidence type="ECO:0000256" key="4">
    <source>
        <dbReference type="ARBA" id="ARBA00022532"/>
    </source>
</evidence>
<comment type="similarity">
    <text evidence="8">Belongs to the MQO family.</text>
</comment>
<comment type="pathway">
    <text evidence="3 8">Carbohydrate metabolism; tricarboxylic acid cycle; oxaloacetate from (S)-malate (quinone route): step 1/1.</text>
</comment>
<proteinExistence type="inferred from homology"/>
<evidence type="ECO:0000313" key="9">
    <source>
        <dbReference type="EMBL" id="APT90563.1"/>
    </source>
</evidence>
<dbReference type="EMBL" id="CP009248">
    <property type="protein sequence ID" value="APT90563.1"/>
    <property type="molecule type" value="Genomic_DNA"/>
</dbReference>
<dbReference type="InterPro" id="IPR036188">
    <property type="entry name" value="FAD/NAD-bd_sf"/>
</dbReference>
<dbReference type="GO" id="GO:0008924">
    <property type="term" value="F:L-malate dehydrogenase (quinone) activity"/>
    <property type="evidence" value="ECO:0007669"/>
    <property type="project" value="UniProtKB-UniRule"/>
</dbReference>
<sequence>MSQKNLPAKVGDEVDVALIGAGIMSATLGVLLKELEPAWSQIVLERLDAPAAESSSPWNNAGTGHSALCELNYTPEKRGQVDVTKALTINEQFQVSRQLWSYLVSDGVLTDPREFINPVDHTTFAQGEDQIHYMRRRYEALKEHPLFFGQELIEDNDRWAEYLPLMAEGRDFSTPVSSIRNTNGTDVNFGALTRQYLASLSDRGTEVRYGHVVTDLTRDGRKWVVTVKNRHTGDTRTIRANFVFVGAGGNALPLLQKAKIPEIRGYGGFPVSGQWLRCTNEELIGKHNAKVYGKASVGAPPMSVPHLDTRVIDGKRGLMFGPYAGWTPKFLKTGSNLDLVKALRPHNLPSMLGVGFQELGLTKYLIEEVLKNFSARMDSLREYVPAARDEDWEIINAGQRVQVIAPAKAPKFGSLEFGTAVINSADGSIAGLMGASPGASIAPAVMIKLIERCFGPKMGDWAPKIKNMVPSYGVHLSEDTALFKRVWADSEKTLKLDR</sequence>
<evidence type="ECO:0000256" key="3">
    <source>
        <dbReference type="ARBA" id="ARBA00005012"/>
    </source>
</evidence>
<dbReference type="PANTHER" id="PTHR43104:SF2">
    <property type="entry name" value="L-2-HYDROXYGLUTARATE DEHYDROGENASE, MITOCHONDRIAL"/>
    <property type="match status" value="1"/>
</dbReference>
<dbReference type="STRING" id="1437874.CSPHI_05400"/>
<evidence type="ECO:0000256" key="2">
    <source>
        <dbReference type="ARBA" id="ARBA00001974"/>
    </source>
</evidence>
<evidence type="ECO:0000256" key="8">
    <source>
        <dbReference type="HAMAP-Rule" id="MF_00212"/>
    </source>
</evidence>
<dbReference type="EC" id="1.1.5.4" evidence="8"/>
<dbReference type="GO" id="GO:0006099">
    <property type="term" value="P:tricarboxylic acid cycle"/>
    <property type="evidence" value="ECO:0007669"/>
    <property type="project" value="UniProtKB-UniRule"/>
</dbReference>
<keyword evidence="4 8" id="KW-0816">Tricarboxylic acid cycle</keyword>
<keyword evidence="5 8" id="KW-0285">Flavoprotein</keyword>
<name>A0A1L7CXI2_9CORY</name>
<dbReference type="Pfam" id="PF06039">
    <property type="entry name" value="Mqo"/>
    <property type="match status" value="1"/>
</dbReference>
<dbReference type="RefSeq" id="WP_075691823.1">
    <property type="nucleotide sequence ID" value="NZ_CP009248.1"/>
</dbReference>
<dbReference type="NCBIfam" id="NF009875">
    <property type="entry name" value="PRK13339.1"/>
    <property type="match status" value="1"/>
</dbReference>
<dbReference type="KEGG" id="csph:CSPHI_05400"/>
<dbReference type="PANTHER" id="PTHR43104">
    <property type="entry name" value="L-2-HYDROXYGLUTARATE DEHYDROGENASE, MITOCHONDRIAL"/>
    <property type="match status" value="1"/>
</dbReference>
<dbReference type="Gene3D" id="3.30.9.10">
    <property type="entry name" value="D-Amino Acid Oxidase, subunit A, domain 2"/>
    <property type="match status" value="1"/>
</dbReference>
<dbReference type="GO" id="GO:0047545">
    <property type="term" value="F:(S)-2-hydroxyglutarate dehydrogenase activity"/>
    <property type="evidence" value="ECO:0007669"/>
    <property type="project" value="TreeGrafter"/>
</dbReference>
<dbReference type="SUPFAM" id="SSF51905">
    <property type="entry name" value="FAD/NAD(P)-binding domain"/>
    <property type="match status" value="1"/>
</dbReference>
<dbReference type="InterPro" id="IPR006231">
    <property type="entry name" value="MQO"/>
</dbReference>
<dbReference type="HAMAP" id="MF_00212">
    <property type="entry name" value="MQO"/>
    <property type="match status" value="1"/>
</dbReference>
<evidence type="ECO:0000313" key="10">
    <source>
        <dbReference type="Proteomes" id="UP000185469"/>
    </source>
</evidence>
<comment type="cofactor">
    <cofactor evidence="2 8">
        <name>FAD</name>
        <dbReference type="ChEBI" id="CHEBI:57692"/>
    </cofactor>
</comment>
<dbReference type="Proteomes" id="UP000185469">
    <property type="component" value="Chromosome"/>
</dbReference>
<accession>A0A1L7CXI2</accession>
<dbReference type="Gene3D" id="3.50.50.60">
    <property type="entry name" value="FAD/NAD(P)-binding domain"/>
    <property type="match status" value="1"/>
</dbReference>
<dbReference type="NCBIfam" id="NF003606">
    <property type="entry name" value="PRK05257.2-1"/>
    <property type="match status" value="1"/>
</dbReference>
<protein>
    <recommendedName>
        <fullName evidence="8">Probable malate:quinone oxidoreductase</fullName>
        <ecNumber evidence="8">1.1.5.4</ecNumber>
    </recommendedName>
    <alternativeName>
        <fullName evidence="8">MQO</fullName>
    </alternativeName>
    <alternativeName>
        <fullName evidence="8">Malate dehydrogenase [quinone]</fullName>
    </alternativeName>
</protein>
<evidence type="ECO:0000256" key="7">
    <source>
        <dbReference type="ARBA" id="ARBA00023002"/>
    </source>
</evidence>
<organism evidence="9 10">
    <name type="scientific">Corynebacterium sphenisci DSM 44792</name>
    <dbReference type="NCBI Taxonomy" id="1437874"/>
    <lineage>
        <taxon>Bacteria</taxon>
        <taxon>Bacillati</taxon>
        <taxon>Actinomycetota</taxon>
        <taxon>Actinomycetes</taxon>
        <taxon>Mycobacteriales</taxon>
        <taxon>Corynebacteriaceae</taxon>
        <taxon>Corynebacterium</taxon>
    </lineage>
</organism>
<dbReference type="NCBIfam" id="TIGR01320">
    <property type="entry name" value="mal_quin_oxido"/>
    <property type="match status" value="1"/>
</dbReference>
<evidence type="ECO:0000256" key="6">
    <source>
        <dbReference type="ARBA" id="ARBA00022827"/>
    </source>
</evidence>
<comment type="catalytic activity">
    <reaction evidence="1 8">
        <text>(S)-malate + a quinone = a quinol + oxaloacetate</text>
        <dbReference type="Rhea" id="RHEA:46012"/>
        <dbReference type="ChEBI" id="CHEBI:15589"/>
        <dbReference type="ChEBI" id="CHEBI:16452"/>
        <dbReference type="ChEBI" id="CHEBI:24646"/>
        <dbReference type="ChEBI" id="CHEBI:132124"/>
        <dbReference type="EC" id="1.1.5.4"/>
    </reaction>
</comment>
<keyword evidence="6 8" id="KW-0274">FAD</keyword>
<dbReference type="OrthoDB" id="9763983at2"/>
<evidence type="ECO:0000256" key="5">
    <source>
        <dbReference type="ARBA" id="ARBA00022630"/>
    </source>
</evidence>
<evidence type="ECO:0000256" key="1">
    <source>
        <dbReference type="ARBA" id="ARBA00001139"/>
    </source>
</evidence>
<keyword evidence="10" id="KW-1185">Reference proteome</keyword>
<keyword evidence="7 8" id="KW-0560">Oxidoreductase</keyword>